<dbReference type="Proteomes" id="UP000503308">
    <property type="component" value="Chromosome"/>
</dbReference>
<dbReference type="PROSITE" id="PS50893">
    <property type="entry name" value="ABC_TRANSPORTER_2"/>
    <property type="match status" value="1"/>
</dbReference>
<dbReference type="PROSITE" id="PS00211">
    <property type="entry name" value="ABC_TRANSPORTER_1"/>
    <property type="match status" value="1"/>
</dbReference>
<accession>A0A858SSW7</accession>
<dbReference type="SMART" id="SM00382">
    <property type="entry name" value="AAA"/>
    <property type="match status" value="1"/>
</dbReference>
<dbReference type="InterPro" id="IPR027417">
    <property type="entry name" value="P-loop_NTPase"/>
</dbReference>
<name>A0A858SSW7_9RHOB</name>
<dbReference type="InterPro" id="IPR050093">
    <property type="entry name" value="ABC_SmlMolc_Importer"/>
</dbReference>
<keyword evidence="6" id="KW-1185">Reference proteome</keyword>
<protein>
    <submittedName>
        <fullName evidence="5">ATP-binding cassette domain-containing protein</fullName>
    </submittedName>
</protein>
<gene>
    <name evidence="5" type="ORF">G3256_11625</name>
</gene>
<dbReference type="EMBL" id="CP048788">
    <property type="protein sequence ID" value="QJF51765.1"/>
    <property type="molecule type" value="Genomic_DNA"/>
</dbReference>
<evidence type="ECO:0000313" key="6">
    <source>
        <dbReference type="Proteomes" id="UP000503308"/>
    </source>
</evidence>
<evidence type="ECO:0000313" key="5">
    <source>
        <dbReference type="EMBL" id="QJF51765.1"/>
    </source>
</evidence>
<dbReference type="SUPFAM" id="SSF52540">
    <property type="entry name" value="P-loop containing nucleoside triphosphate hydrolases"/>
    <property type="match status" value="1"/>
</dbReference>
<evidence type="ECO:0000256" key="3">
    <source>
        <dbReference type="ARBA" id="ARBA00022840"/>
    </source>
</evidence>
<dbReference type="Gene3D" id="3.40.50.300">
    <property type="entry name" value="P-loop containing nucleotide triphosphate hydrolases"/>
    <property type="match status" value="1"/>
</dbReference>
<dbReference type="GO" id="GO:0016887">
    <property type="term" value="F:ATP hydrolysis activity"/>
    <property type="evidence" value="ECO:0007669"/>
    <property type="project" value="InterPro"/>
</dbReference>
<reference evidence="5 6" key="1">
    <citation type="submission" date="2020-02" db="EMBL/GenBank/DDBJ databases">
        <title>Genome sequence of Roseobacter ponti.</title>
        <authorList>
            <person name="Hollensteiner J."/>
            <person name="Schneider D."/>
            <person name="Poehlein A."/>
            <person name="Daniel R."/>
        </authorList>
    </citation>
    <scope>NUCLEOTIDE SEQUENCE [LARGE SCALE GENOMIC DNA]</scope>
    <source>
        <strain evidence="5 6">DSM 106830</strain>
    </source>
</reference>
<evidence type="ECO:0000259" key="4">
    <source>
        <dbReference type="PROSITE" id="PS50893"/>
    </source>
</evidence>
<feature type="domain" description="ABC transporter" evidence="4">
    <location>
        <begin position="8"/>
        <end position="232"/>
    </location>
</feature>
<dbReference type="Pfam" id="PF00005">
    <property type="entry name" value="ABC_tran"/>
    <property type="match status" value="1"/>
</dbReference>
<keyword evidence="3 5" id="KW-0067">ATP-binding</keyword>
<evidence type="ECO:0000256" key="1">
    <source>
        <dbReference type="ARBA" id="ARBA00022448"/>
    </source>
</evidence>
<dbReference type="RefSeq" id="WP_169640982.1">
    <property type="nucleotide sequence ID" value="NZ_CP048788.1"/>
</dbReference>
<keyword evidence="1" id="KW-0813">Transport</keyword>
<organism evidence="5 6">
    <name type="scientific">Roseobacter ponti</name>
    <dbReference type="NCBI Taxonomy" id="1891787"/>
    <lineage>
        <taxon>Bacteria</taxon>
        <taxon>Pseudomonadati</taxon>
        <taxon>Pseudomonadota</taxon>
        <taxon>Alphaproteobacteria</taxon>
        <taxon>Rhodobacterales</taxon>
        <taxon>Roseobacteraceae</taxon>
        <taxon>Roseobacter</taxon>
    </lineage>
</organism>
<keyword evidence="2" id="KW-0547">Nucleotide-binding</keyword>
<dbReference type="InterPro" id="IPR017871">
    <property type="entry name" value="ABC_transporter-like_CS"/>
</dbReference>
<dbReference type="PANTHER" id="PTHR42781:SF4">
    <property type="entry name" value="SPERMIDINE_PUTRESCINE IMPORT ATP-BINDING PROTEIN POTA"/>
    <property type="match status" value="1"/>
</dbReference>
<dbReference type="InterPro" id="IPR003593">
    <property type="entry name" value="AAA+_ATPase"/>
</dbReference>
<dbReference type="PANTHER" id="PTHR42781">
    <property type="entry name" value="SPERMIDINE/PUTRESCINE IMPORT ATP-BINDING PROTEIN POTA"/>
    <property type="match status" value="1"/>
</dbReference>
<dbReference type="InterPro" id="IPR003439">
    <property type="entry name" value="ABC_transporter-like_ATP-bd"/>
</dbReference>
<evidence type="ECO:0000256" key="2">
    <source>
        <dbReference type="ARBA" id="ARBA00022741"/>
    </source>
</evidence>
<dbReference type="AlphaFoldDB" id="A0A858SSW7"/>
<dbReference type="KEGG" id="rpon:G3256_11625"/>
<sequence length="238" mass="25772">MVSTVLPLTLQDVFVRRRGKRLIGPVSAELGPGGLTMILGPNGSGKTTLLRVMHGVERLSAGRITWAVPQAEARHHQAYVFQTPIMLRRTVADNLRYPLQLVGAPTAEITEKVVNWGARIGLQDRMKLQATRLSGGEKQKLALARALIRNPQVLFLDEPCASLDGASTRDIESLLTEALGTGTRIIMTTHDLGQARRLAQDVIFMLHGTIREQGAAPGIFDAPACAELAAFLRGDIIG</sequence>
<dbReference type="GO" id="GO:0005524">
    <property type="term" value="F:ATP binding"/>
    <property type="evidence" value="ECO:0007669"/>
    <property type="project" value="UniProtKB-KW"/>
</dbReference>
<proteinExistence type="predicted"/>